<gene>
    <name evidence="2" type="ORF">C8N31_11467</name>
</gene>
<organism evidence="2 3">
    <name type="scientific">Sulfitobacter mediterraneus</name>
    <dbReference type="NCBI Taxonomy" id="83219"/>
    <lineage>
        <taxon>Bacteria</taxon>
        <taxon>Pseudomonadati</taxon>
        <taxon>Pseudomonadota</taxon>
        <taxon>Alphaproteobacteria</taxon>
        <taxon>Rhodobacterales</taxon>
        <taxon>Roseobacteraceae</taxon>
        <taxon>Sulfitobacter</taxon>
    </lineage>
</organism>
<evidence type="ECO:0000259" key="1">
    <source>
        <dbReference type="Pfam" id="PF01965"/>
    </source>
</evidence>
<proteinExistence type="predicted"/>
<accession>A0A2T6CA00</accession>
<dbReference type="AlphaFoldDB" id="A0A2T6CA00"/>
<evidence type="ECO:0000313" key="3">
    <source>
        <dbReference type="Proteomes" id="UP000244092"/>
    </source>
</evidence>
<dbReference type="InterPro" id="IPR052158">
    <property type="entry name" value="INH-QAR"/>
</dbReference>
<dbReference type="EMBL" id="QBKU01000014">
    <property type="protein sequence ID" value="PTX65149.1"/>
    <property type="molecule type" value="Genomic_DNA"/>
</dbReference>
<dbReference type="PANTHER" id="PTHR43130:SF2">
    <property type="entry name" value="DJ-1_PFPI DOMAIN-CONTAINING PROTEIN"/>
    <property type="match status" value="1"/>
</dbReference>
<evidence type="ECO:0000313" key="2">
    <source>
        <dbReference type="EMBL" id="PTX65149.1"/>
    </source>
</evidence>
<dbReference type="PANTHER" id="PTHR43130">
    <property type="entry name" value="ARAC-FAMILY TRANSCRIPTIONAL REGULATOR"/>
    <property type="match status" value="1"/>
</dbReference>
<dbReference type="InterPro" id="IPR029062">
    <property type="entry name" value="Class_I_gatase-like"/>
</dbReference>
<dbReference type="RefSeq" id="WP_025048558.1">
    <property type="nucleotide sequence ID" value="NZ_QBKU01000014.1"/>
</dbReference>
<feature type="domain" description="DJ-1/PfpI" evidence="1">
    <location>
        <begin position="3"/>
        <end position="181"/>
    </location>
</feature>
<sequence>MLVQIVLFDGFDLLDAIAPYEVFSAADMLSGGKIKVELVTLQSCDQVISAPGDLPIAVKGAPDLGRADFLLVPGAAGSVEPEAEDSLLTIVAREAAGGLPELAKQALSREGCTLVTVCGGSLILGMGGALDGRHAVTHHMGMPAFAATGVIPVQARVVDDGDLISCGGVTSGLDVALHVVDRFVGPRIAHAVETLFEYERRGAVWRACGPDPVGLPEQHSLPEEQAPVLAGNDETPQSDHPLFGTWQMKVHSPIGVQDVKFVFAPAGDGITGQALRGEDAPIDLTDVTISGSRVMWSQKVEKPLKLNLRFDTQLNGDTLVGAAKAGMLPKSKVEGVRIP</sequence>
<dbReference type="SUPFAM" id="SSF52317">
    <property type="entry name" value="Class I glutamine amidotransferase-like"/>
    <property type="match status" value="1"/>
</dbReference>
<reference evidence="2 3" key="1">
    <citation type="submission" date="2018-04" db="EMBL/GenBank/DDBJ databases">
        <title>Genomic Encyclopedia of Archaeal and Bacterial Type Strains, Phase II (KMG-II): from individual species to whole genera.</title>
        <authorList>
            <person name="Goeker M."/>
        </authorList>
    </citation>
    <scope>NUCLEOTIDE SEQUENCE [LARGE SCALE GENOMIC DNA]</scope>
    <source>
        <strain evidence="2 3">DSM 12244</strain>
    </source>
</reference>
<dbReference type="GO" id="GO:0006355">
    <property type="term" value="P:regulation of DNA-templated transcription"/>
    <property type="evidence" value="ECO:0007669"/>
    <property type="project" value="TreeGrafter"/>
</dbReference>
<dbReference type="Gene3D" id="3.40.50.880">
    <property type="match status" value="1"/>
</dbReference>
<protein>
    <submittedName>
        <fullName evidence="2">DJ-1/PfpI family protein</fullName>
    </submittedName>
</protein>
<name>A0A2T6CA00_9RHOB</name>
<dbReference type="Proteomes" id="UP000244092">
    <property type="component" value="Unassembled WGS sequence"/>
</dbReference>
<dbReference type="InterPro" id="IPR002818">
    <property type="entry name" value="DJ-1/PfpI"/>
</dbReference>
<dbReference type="CDD" id="cd03139">
    <property type="entry name" value="GATase1_PfpI_2"/>
    <property type="match status" value="1"/>
</dbReference>
<dbReference type="Pfam" id="PF01965">
    <property type="entry name" value="DJ-1_PfpI"/>
    <property type="match status" value="1"/>
</dbReference>
<comment type="caution">
    <text evidence="2">The sequence shown here is derived from an EMBL/GenBank/DDBJ whole genome shotgun (WGS) entry which is preliminary data.</text>
</comment>